<keyword evidence="2" id="KW-0929">Antimicrobial</keyword>
<dbReference type="PIRSF" id="PIRSF001875">
    <property type="entry name" value="Alpha-defensin"/>
    <property type="match status" value="1"/>
</dbReference>
<evidence type="ECO:0000313" key="4">
    <source>
        <dbReference type="EMBL" id="EDW30939.1"/>
    </source>
</evidence>
<dbReference type="STRING" id="7234.B4H3J9"/>
<evidence type="ECO:0000313" key="5">
    <source>
        <dbReference type="Proteomes" id="UP000008744"/>
    </source>
</evidence>
<sequence>MPALKLLLALLLICFEATAKDLQECEDLGLGSHICREIESLQQLNGYVQDDWRSVRWSTSTPASRATIPGHCQTCACPGYCTWICRSRVA</sequence>
<organism evidence="5">
    <name type="scientific">Drosophila persimilis</name>
    <name type="common">Fruit fly</name>
    <dbReference type="NCBI Taxonomy" id="7234"/>
    <lineage>
        <taxon>Eukaryota</taxon>
        <taxon>Metazoa</taxon>
        <taxon>Ecdysozoa</taxon>
        <taxon>Arthropoda</taxon>
        <taxon>Hexapoda</taxon>
        <taxon>Insecta</taxon>
        <taxon>Pterygota</taxon>
        <taxon>Neoptera</taxon>
        <taxon>Endopterygota</taxon>
        <taxon>Diptera</taxon>
        <taxon>Brachycera</taxon>
        <taxon>Muscomorpha</taxon>
        <taxon>Ephydroidea</taxon>
        <taxon>Drosophilidae</taxon>
        <taxon>Drosophila</taxon>
        <taxon>Sophophora</taxon>
    </lineage>
</organism>
<evidence type="ECO:0000256" key="1">
    <source>
        <dbReference type="ARBA" id="ARBA00022729"/>
    </source>
</evidence>
<dbReference type="OrthoDB" id="676979at2759"/>
<proteinExistence type="predicted"/>
<gene>
    <name evidence="4" type="primary">Dper\GL11740</name>
    <name evidence="4" type="ORF">Dper_GL11740</name>
</gene>
<dbReference type="GO" id="GO:0006952">
    <property type="term" value="P:defense response"/>
    <property type="evidence" value="ECO:0007669"/>
    <property type="project" value="UniProtKB-KW"/>
</dbReference>
<dbReference type="Proteomes" id="UP000008744">
    <property type="component" value="Unassembled WGS sequence"/>
</dbReference>
<dbReference type="eggNOG" id="KOG0619">
    <property type="taxonomic scope" value="Eukaryota"/>
</dbReference>
<protein>
    <submittedName>
        <fullName evidence="4">GL11740</fullName>
    </submittedName>
</protein>
<dbReference type="GO" id="GO:0005615">
    <property type="term" value="C:extracellular space"/>
    <property type="evidence" value="ECO:0007669"/>
    <property type="project" value="InterPro"/>
</dbReference>
<keyword evidence="2" id="KW-0211">Defensin</keyword>
<dbReference type="AlphaFoldDB" id="B4H3J9"/>
<dbReference type="HOGENOM" id="CLU_2443147_0_0_1"/>
<feature type="chain" id="PRO_5002808091" evidence="3">
    <location>
        <begin position="20"/>
        <end position="90"/>
    </location>
</feature>
<evidence type="ECO:0000256" key="2">
    <source>
        <dbReference type="ARBA" id="ARBA00022940"/>
    </source>
</evidence>
<evidence type="ECO:0000256" key="3">
    <source>
        <dbReference type="SAM" id="SignalP"/>
    </source>
</evidence>
<accession>B4H3J9</accession>
<feature type="signal peptide" evidence="3">
    <location>
        <begin position="1"/>
        <end position="19"/>
    </location>
</feature>
<dbReference type="InterPro" id="IPR016327">
    <property type="entry name" value="Alpha-defensin"/>
</dbReference>
<name>B4H3J9_DROPE</name>
<keyword evidence="5" id="KW-1185">Reference proteome</keyword>
<dbReference type="EMBL" id="CH479206">
    <property type="protein sequence ID" value="EDW30939.1"/>
    <property type="molecule type" value="Genomic_DNA"/>
</dbReference>
<keyword evidence="1 3" id="KW-0732">Signal</keyword>
<reference evidence="4 5" key="1">
    <citation type="journal article" date="2007" name="Nature">
        <title>Evolution of genes and genomes on the Drosophila phylogeny.</title>
        <authorList>
            <consortium name="Drosophila 12 Genomes Consortium"/>
            <person name="Clark A.G."/>
            <person name="Eisen M.B."/>
            <person name="Smith D.R."/>
            <person name="Bergman C.M."/>
            <person name="Oliver B."/>
            <person name="Markow T.A."/>
            <person name="Kaufman T.C."/>
            <person name="Kellis M."/>
            <person name="Gelbart W."/>
            <person name="Iyer V.N."/>
            <person name="Pollard D.A."/>
            <person name="Sackton T.B."/>
            <person name="Larracuente A.M."/>
            <person name="Singh N.D."/>
            <person name="Abad J.P."/>
            <person name="Abt D.N."/>
            <person name="Adryan B."/>
            <person name="Aguade M."/>
            <person name="Akashi H."/>
            <person name="Anderson W.W."/>
            <person name="Aquadro C.F."/>
            <person name="Ardell D.H."/>
            <person name="Arguello R."/>
            <person name="Artieri C.G."/>
            <person name="Barbash D.A."/>
            <person name="Barker D."/>
            <person name="Barsanti P."/>
            <person name="Batterham P."/>
            <person name="Batzoglou S."/>
            <person name="Begun D."/>
            <person name="Bhutkar A."/>
            <person name="Blanco E."/>
            <person name="Bosak S.A."/>
            <person name="Bradley R.K."/>
            <person name="Brand A.D."/>
            <person name="Brent M.R."/>
            <person name="Brooks A.N."/>
            <person name="Brown R.H."/>
            <person name="Butlin R.K."/>
            <person name="Caggese C."/>
            <person name="Calvi B.R."/>
            <person name="Bernardo de Carvalho A."/>
            <person name="Caspi A."/>
            <person name="Castrezana S."/>
            <person name="Celniker S.E."/>
            <person name="Chang J.L."/>
            <person name="Chapple C."/>
            <person name="Chatterji S."/>
            <person name="Chinwalla A."/>
            <person name="Civetta A."/>
            <person name="Clifton S.W."/>
            <person name="Comeron J.M."/>
            <person name="Costello J.C."/>
            <person name="Coyne J.A."/>
            <person name="Daub J."/>
            <person name="David R.G."/>
            <person name="Delcher A.L."/>
            <person name="Delehaunty K."/>
            <person name="Do C.B."/>
            <person name="Ebling H."/>
            <person name="Edwards K."/>
            <person name="Eickbush T."/>
            <person name="Evans J.D."/>
            <person name="Filipski A."/>
            <person name="Findeiss S."/>
            <person name="Freyhult E."/>
            <person name="Fulton L."/>
            <person name="Fulton R."/>
            <person name="Garcia A.C."/>
            <person name="Gardiner A."/>
            <person name="Garfield D.A."/>
            <person name="Garvin B.E."/>
            <person name="Gibson G."/>
            <person name="Gilbert D."/>
            <person name="Gnerre S."/>
            <person name="Godfrey J."/>
            <person name="Good R."/>
            <person name="Gotea V."/>
            <person name="Gravely B."/>
            <person name="Greenberg A.J."/>
            <person name="Griffiths-Jones S."/>
            <person name="Gross S."/>
            <person name="Guigo R."/>
            <person name="Gustafson E.A."/>
            <person name="Haerty W."/>
            <person name="Hahn M.W."/>
            <person name="Halligan D.L."/>
            <person name="Halpern A.L."/>
            <person name="Halter G.M."/>
            <person name="Han M.V."/>
            <person name="Heger A."/>
            <person name="Hillier L."/>
            <person name="Hinrichs A.S."/>
            <person name="Holmes I."/>
            <person name="Hoskins R.A."/>
            <person name="Hubisz M.J."/>
            <person name="Hultmark D."/>
            <person name="Huntley M.A."/>
            <person name="Jaffe D.B."/>
            <person name="Jagadeeshan S."/>
            <person name="Jeck W.R."/>
            <person name="Johnson J."/>
            <person name="Jones C.D."/>
            <person name="Jordan W.C."/>
            <person name="Karpen G.H."/>
            <person name="Kataoka E."/>
            <person name="Keightley P.D."/>
            <person name="Kheradpour P."/>
            <person name="Kirkness E.F."/>
            <person name="Koerich L.B."/>
            <person name="Kristiansen K."/>
            <person name="Kudrna D."/>
            <person name="Kulathinal R.J."/>
            <person name="Kumar S."/>
            <person name="Kwok R."/>
            <person name="Lander E."/>
            <person name="Langley C.H."/>
            <person name="Lapoint R."/>
            <person name="Lazzaro B.P."/>
            <person name="Lee S.J."/>
            <person name="Levesque L."/>
            <person name="Li R."/>
            <person name="Lin C.F."/>
            <person name="Lin M.F."/>
            <person name="Lindblad-Toh K."/>
            <person name="Llopart A."/>
            <person name="Long M."/>
            <person name="Low L."/>
            <person name="Lozovsky E."/>
            <person name="Lu J."/>
            <person name="Luo M."/>
            <person name="Machado C.A."/>
            <person name="Makalowski W."/>
            <person name="Marzo M."/>
            <person name="Matsuda M."/>
            <person name="Matzkin L."/>
            <person name="McAllister B."/>
            <person name="McBride C.S."/>
            <person name="McKernan B."/>
            <person name="McKernan K."/>
            <person name="Mendez-Lago M."/>
            <person name="Minx P."/>
            <person name="Mollenhauer M.U."/>
            <person name="Montooth K."/>
            <person name="Mount S.M."/>
            <person name="Mu X."/>
            <person name="Myers E."/>
            <person name="Negre B."/>
            <person name="Newfeld S."/>
            <person name="Nielsen R."/>
            <person name="Noor M.A."/>
            <person name="O'Grady P."/>
            <person name="Pachter L."/>
            <person name="Papaceit M."/>
            <person name="Parisi M.J."/>
            <person name="Parisi M."/>
            <person name="Parts L."/>
            <person name="Pedersen J.S."/>
            <person name="Pesole G."/>
            <person name="Phillippy A.M."/>
            <person name="Ponting C.P."/>
            <person name="Pop M."/>
            <person name="Porcelli D."/>
            <person name="Powell J.R."/>
            <person name="Prohaska S."/>
            <person name="Pruitt K."/>
            <person name="Puig M."/>
            <person name="Quesneville H."/>
            <person name="Ram K.R."/>
            <person name="Rand D."/>
            <person name="Rasmussen M.D."/>
            <person name="Reed L.K."/>
            <person name="Reenan R."/>
            <person name="Reily A."/>
            <person name="Remington K.A."/>
            <person name="Rieger T.T."/>
            <person name="Ritchie M.G."/>
            <person name="Robin C."/>
            <person name="Rogers Y.H."/>
            <person name="Rohde C."/>
            <person name="Rozas J."/>
            <person name="Rubenfield M.J."/>
            <person name="Ruiz A."/>
            <person name="Russo S."/>
            <person name="Salzberg S.L."/>
            <person name="Sanchez-Gracia A."/>
            <person name="Saranga D.J."/>
            <person name="Sato H."/>
            <person name="Schaeffer S.W."/>
            <person name="Schatz M.C."/>
            <person name="Schlenke T."/>
            <person name="Schwartz R."/>
            <person name="Segarra C."/>
            <person name="Singh R.S."/>
            <person name="Sirot L."/>
            <person name="Sirota M."/>
            <person name="Sisneros N.B."/>
            <person name="Smith C.D."/>
            <person name="Smith T.F."/>
            <person name="Spieth J."/>
            <person name="Stage D.E."/>
            <person name="Stark A."/>
            <person name="Stephan W."/>
            <person name="Strausberg R.L."/>
            <person name="Strempel S."/>
            <person name="Sturgill D."/>
            <person name="Sutton G."/>
            <person name="Sutton G.G."/>
            <person name="Tao W."/>
            <person name="Teichmann S."/>
            <person name="Tobari Y.N."/>
            <person name="Tomimura Y."/>
            <person name="Tsolas J.M."/>
            <person name="Valente V.L."/>
            <person name="Venter E."/>
            <person name="Venter J.C."/>
            <person name="Vicario S."/>
            <person name="Vieira F.G."/>
            <person name="Vilella A.J."/>
            <person name="Villasante A."/>
            <person name="Walenz B."/>
            <person name="Wang J."/>
            <person name="Wasserman M."/>
            <person name="Watts T."/>
            <person name="Wilson D."/>
            <person name="Wilson R.K."/>
            <person name="Wing R.A."/>
            <person name="Wolfner M.F."/>
            <person name="Wong A."/>
            <person name="Wong G.K."/>
            <person name="Wu C.I."/>
            <person name="Wu G."/>
            <person name="Yamamoto D."/>
            <person name="Yang H.P."/>
            <person name="Yang S.P."/>
            <person name="Yorke J.A."/>
            <person name="Yoshida K."/>
            <person name="Zdobnov E."/>
            <person name="Zhang P."/>
            <person name="Zhang Y."/>
            <person name="Zimin A.V."/>
            <person name="Baldwin J."/>
            <person name="Abdouelleil A."/>
            <person name="Abdulkadir J."/>
            <person name="Abebe A."/>
            <person name="Abera B."/>
            <person name="Abreu J."/>
            <person name="Acer S.C."/>
            <person name="Aftuck L."/>
            <person name="Alexander A."/>
            <person name="An P."/>
            <person name="Anderson E."/>
            <person name="Anderson S."/>
            <person name="Arachi H."/>
            <person name="Azer M."/>
            <person name="Bachantsang P."/>
            <person name="Barry A."/>
            <person name="Bayul T."/>
            <person name="Berlin A."/>
            <person name="Bessette D."/>
            <person name="Bloom T."/>
            <person name="Blye J."/>
            <person name="Boguslavskiy L."/>
            <person name="Bonnet C."/>
            <person name="Boukhgalter B."/>
            <person name="Bourzgui I."/>
            <person name="Brown A."/>
            <person name="Cahill P."/>
            <person name="Channer S."/>
            <person name="Cheshatsang Y."/>
            <person name="Chuda L."/>
            <person name="Citroen M."/>
            <person name="Collymore A."/>
            <person name="Cooke P."/>
            <person name="Costello M."/>
            <person name="D'Aco K."/>
            <person name="Daza R."/>
            <person name="De Haan G."/>
            <person name="DeGray S."/>
            <person name="DeMaso C."/>
            <person name="Dhargay N."/>
            <person name="Dooley K."/>
            <person name="Dooley E."/>
            <person name="Doricent M."/>
            <person name="Dorje P."/>
            <person name="Dorjee K."/>
            <person name="Dupes A."/>
            <person name="Elong R."/>
            <person name="Falk J."/>
            <person name="Farina A."/>
            <person name="Faro S."/>
            <person name="Ferguson D."/>
            <person name="Fisher S."/>
            <person name="Foley C.D."/>
            <person name="Franke A."/>
            <person name="Friedrich D."/>
            <person name="Gadbois L."/>
            <person name="Gearin G."/>
            <person name="Gearin C.R."/>
            <person name="Giannoukos G."/>
            <person name="Goode T."/>
            <person name="Graham J."/>
            <person name="Grandbois E."/>
            <person name="Grewal S."/>
            <person name="Gyaltsen K."/>
            <person name="Hafez N."/>
            <person name="Hagos B."/>
            <person name="Hall J."/>
            <person name="Henson C."/>
            <person name="Hollinger A."/>
            <person name="Honan T."/>
            <person name="Huard M.D."/>
            <person name="Hughes L."/>
            <person name="Hurhula B."/>
            <person name="Husby M.E."/>
            <person name="Kamat A."/>
            <person name="Kanga B."/>
            <person name="Kashin S."/>
            <person name="Khazanovich D."/>
            <person name="Kisner P."/>
            <person name="Lance K."/>
            <person name="Lara M."/>
            <person name="Lee W."/>
            <person name="Lennon N."/>
            <person name="Letendre F."/>
            <person name="LeVine R."/>
            <person name="Lipovsky A."/>
            <person name="Liu X."/>
            <person name="Liu J."/>
            <person name="Liu S."/>
            <person name="Lokyitsang T."/>
            <person name="Lokyitsang Y."/>
            <person name="Lubonja R."/>
            <person name="Lui A."/>
            <person name="MacDonald P."/>
            <person name="Magnisalis V."/>
            <person name="Maru K."/>
            <person name="Matthews C."/>
            <person name="McCusker W."/>
            <person name="McDonough S."/>
            <person name="Mehta T."/>
            <person name="Meldrim J."/>
            <person name="Meneus L."/>
            <person name="Mihai O."/>
            <person name="Mihalev A."/>
            <person name="Mihova T."/>
            <person name="Mittelman R."/>
            <person name="Mlenga V."/>
            <person name="Montmayeur A."/>
            <person name="Mulrain L."/>
            <person name="Navidi A."/>
            <person name="Naylor J."/>
            <person name="Negash T."/>
            <person name="Nguyen T."/>
            <person name="Nguyen N."/>
            <person name="Nicol R."/>
            <person name="Norbu C."/>
            <person name="Norbu N."/>
            <person name="Novod N."/>
            <person name="O'Neill B."/>
            <person name="Osman S."/>
            <person name="Markiewicz E."/>
            <person name="Oyono O.L."/>
            <person name="Patti C."/>
            <person name="Phunkhang P."/>
            <person name="Pierre F."/>
            <person name="Priest M."/>
            <person name="Raghuraman S."/>
            <person name="Rege F."/>
            <person name="Reyes R."/>
            <person name="Rise C."/>
            <person name="Rogov P."/>
            <person name="Ross K."/>
            <person name="Ryan E."/>
            <person name="Settipalli S."/>
            <person name="Shea T."/>
            <person name="Sherpa N."/>
            <person name="Shi L."/>
            <person name="Shih D."/>
            <person name="Sparrow T."/>
            <person name="Spaulding J."/>
            <person name="Stalker J."/>
            <person name="Stange-Thomann N."/>
            <person name="Stavropoulos S."/>
            <person name="Stone C."/>
            <person name="Strader C."/>
            <person name="Tesfaye S."/>
            <person name="Thomson T."/>
            <person name="Thoulutsang Y."/>
            <person name="Thoulutsang D."/>
            <person name="Topham K."/>
            <person name="Topping I."/>
            <person name="Tsamla T."/>
            <person name="Vassiliev H."/>
            <person name="Vo A."/>
            <person name="Wangchuk T."/>
            <person name="Wangdi T."/>
            <person name="Weiand M."/>
            <person name="Wilkinson J."/>
            <person name="Wilson A."/>
            <person name="Yadav S."/>
            <person name="Young G."/>
            <person name="Yu Q."/>
            <person name="Zembek L."/>
            <person name="Zhong D."/>
            <person name="Zimmer A."/>
            <person name="Zwirko Z."/>
            <person name="Jaffe D.B."/>
            <person name="Alvarez P."/>
            <person name="Brockman W."/>
            <person name="Butler J."/>
            <person name="Chin C."/>
            <person name="Gnerre S."/>
            <person name="Grabherr M."/>
            <person name="Kleber M."/>
            <person name="Mauceli E."/>
            <person name="MacCallum I."/>
        </authorList>
    </citation>
    <scope>NUCLEOTIDE SEQUENCE [LARGE SCALE GENOMIC DNA]</scope>
    <source>
        <strain evidence="5">MSH-3 / Tucson 14011-0111.49</strain>
    </source>
</reference>